<dbReference type="Proteomes" id="UP000316560">
    <property type="component" value="Unassembled WGS sequence"/>
</dbReference>
<sequence>MSSSTQSRNLEIAVFQLRSSRSCSEVSICGSHRSNHGQVEDVGLKLHERRIDHHRAIDAKFGHRYFGIRVGGVDDIAGLEGSSFERGVSSMTLVGETGESENGSTGIWSPVGGKEPGERGYKVDTAIVVDGCCQKFPVPYVFFDSPTSKAA</sequence>
<organism evidence="1 2">
    <name type="scientific">Rhodoglobus vestalii</name>
    <dbReference type="NCBI Taxonomy" id="193384"/>
    <lineage>
        <taxon>Bacteria</taxon>
        <taxon>Bacillati</taxon>
        <taxon>Actinomycetota</taxon>
        <taxon>Actinomycetes</taxon>
        <taxon>Micrococcales</taxon>
        <taxon>Microbacteriaceae</taxon>
        <taxon>Rhodoglobus</taxon>
    </lineage>
</organism>
<proteinExistence type="predicted"/>
<dbReference type="AlphaFoldDB" id="A0A8H2PW10"/>
<name>A0A8H2PW10_9MICO</name>
<evidence type="ECO:0000313" key="2">
    <source>
        <dbReference type="Proteomes" id="UP000316560"/>
    </source>
</evidence>
<evidence type="ECO:0000313" key="1">
    <source>
        <dbReference type="EMBL" id="TQO18715.1"/>
    </source>
</evidence>
<comment type="caution">
    <text evidence="1">The sequence shown here is derived from an EMBL/GenBank/DDBJ whole genome shotgun (WGS) entry which is preliminary data.</text>
</comment>
<reference evidence="1 2" key="1">
    <citation type="submission" date="2019-06" db="EMBL/GenBank/DDBJ databases">
        <title>Sequencing the genomes of 1000 actinobacteria strains.</title>
        <authorList>
            <person name="Klenk H.-P."/>
        </authorList>
    </citation>
    <scope>NUCLEOTIDE SEQUENCE [LARGE SCALE GENOMIC DNA]</scope>
    <source>
        <strain evidence="1 2">DSM 21947</strain>
    </source>
</reference>
<gene>
    <name evidence="1" type="ORF">FB472_0236</name>
</gene>
<protein>
    <submittedName>
        <fullName evidence="1">Uncharacterized protein</fullName>
    </submittedName>
</protein>
<accession>A0A8H2PW10</accession>
<keyword evidence="2" id="KW-1185">Reference proteome</keyword>
<dbReference type="EMBL" id="VFRA01000001">
    <property type="protein sequence ID" value="TQO18715.1"/>
    <property type="molecule type" value="Genomic_DNA"/>
</dbReference>